<dbReference type="CDD" id="cd07133">
    <property type="entry name" value="ALDH_CALDH_CalB"/>
    <property type="match status" value="1"/>
</dbReference>
<dbReference type="Proteomes" id="UP000050557">
    <property type="component" value="Unassembled WGS sequence"/>
</dbReference>
<evidence type="ECO:0000256" key="1">
    <source>
        <dbReference type="ARBA" id="ARBA00009986"/>
    </source>
</evidence>
<dbReference type="InterPro" id="IPR016161">
    <property type="entry name" value="Ald_DH/histidinol_DH"/>
</dbReference>
<dbReference type="InterPro" id="IPR029510">
    <property type="entry name" value="Ald_DH_CS_GLU"/>
</dbReference>
<dbReference type="InterPro" id="IPR015590">
    <property type="entry name" value="Aldehyde_DH_dom"/>
</dbReference>
<dbReference type="InterPro" id="IPR016160">
    <property type="entry name" value="Ald_DH_CS_CYS"/>
</dbReference>
<evidence type="ECO:0000256" key="3">
    <source>
        <dbReference type="ARBA" id="ARBA00023027"/>
    </source>
</evidence>
<dbReference type="InterPro" id="IPR016162">
    <property type="entry name" value="Ald_DH_N"/>
</dbReference>
<feature type="domain" description="Aldehyde dehydrogenase" evidence="9">
    <location>
        <begin position="70"/>
        <end position="479"/>
    </location>
</feature>
<dbReference type="GO" id="GO:0006081">
    <property type="term" value="P:aldehyde metabolic process"/>
    <property type="evidence" value="ECO:0007669"/>
    <property type="project" value="InterPro"/>
</dbReference>
<dbReference type="GO" id="GO:0004029">
    <property type="term" value="F:aldehyde dehydrogenase (NAD+) activity"/>
    <property type="evidence" value="ECO:0007669"/>
    <property type="project" value="TreeGrafter"/>
</dbReference>
<dbReference type="PROSITE" id="PS00070">
    <property type="entry name" value="ALDEHYDE_DEHYDR_CYS"/>
    <property type="match status" value="1"/>
</dbReference>
<evidence type="ECO:0000256" key="8">
    <source>
        <dbReference type="SAM" id="MobiDB-lite"/>
    </source>
</evidence>
<reference evidence="10 11" key="1">
    <citation type="submission" date="2015-09" db="EMBL/GenBank/DDBJ databases">
        <title>Genome announcement of multiple Pseudomonas syringae strains.</title>
        <authorList>
            <person name="Thakur S."/>
            <person name="Wang P.W."/>
            <person name="Gong Y."/>
            <person name="Weir B.S."/>
            <person name="Guttman D.S."/>
        </authorList>
    </citation>
    <scope>NUCLEOTIDE SEQUENCE [LARGE SCALE GENOMIC DNA]</scope>
    <source>
        <strain evidence="10 11">ICMP4531</strain>
    </source>
</reference>
<dbReference type="EMBL" id="LJQM01000271">
    <property type="protein sequence ID" value="KPX39372.1"/>
    <property type="molecule type" value="Genomic_DNA"/>
</dbReference>
<keyword evidence="2 4" id="KW-0560">Oxidoreductase</keyword>
<dbReference type="PIRSF" id="PIRSF036492">
    <property type="entry name" value="ALDH"/>
    <property type="match status" value="1"/>
</dbReference>
<dbReference type="PATRIC" id="fig|251654.3.peg.2490"/>
<evidence type="ECO:0000256" key="5">
    <source>
        <dbReference type="PIRSR" id="PIRSR036492-1"/>
    </source>
</evidence>
<keyword evidence="3" id="KW-0520">NAD</keyword>
<dbReference type="AlphaFoldDB" id="A0A0P9R2K9"/>
<dbReference type="PROSITE" id="PS00687">
    <property type="entry name" value="ALDEHYDE_DEHYDR_GLU"/>
    <property type="match status" value="1"/>
</dbReference>
<evidence type="ECO:0000313" key="10">
    <source>
        <dbReference type="EMBL" id="KPX39372.1"/>
    </source>
</evidence>
<evidence type="ECO:0000256" key="7">
    <source>
        <dbReference type="RuleBase" id="RU003345"/>
    </source>
</evidence>
<evidence type="ECO:0000256" key="2">
    <source>
        <dbReference type="ARBA" id="ARBA00023002"/>
    </source>
</evidence>
<proteinExistence type="inferred from homology"/>
<feature type="region of interest" description="Disordered" evidence="8">
    <location>
        <begin position="1"/>
        <end position="23"/>
    </location>
</feature>
<organism evidence="10 11">
    <name type="scientific">Pseudomonas syringae pv. helianthi</name>
    <dbReference type="NCBI Taxonomy" id="251654"/>
    <lineage>
        <taxon>Bacteria</taxon>
        <taxon>Pseudomonadati</taxon>
        <taxon>Pseudomonadota</taxon>
        <taxon>Gammaproteobacteria</taxon>
        <taxon>Pseudomonadales</taxon>
        <taxon>Pseudomonadaceae</taxon>
        <taxon>Pseudomonas</taxon>
    </lineage>
</organism>
<sequence length="516" mass="55895">MRIAPSSVRDGCIGSREPGRDRNTASTLIKTRSHRSSVMNQPARITLTTPSPAPGLTELFEAQRAAVLARGAPSYAQRMADLNAVLRMVSDNQDRLLEAVCADFGNRSFAETRLGELMPVINGIKHIRAHLKAWMRPSRRKVGIVFKPATANVTYQPLGVVGVLAPWNYPLTLTLVPLIEALAAGNRVMIKPSELTPLTSALLKQLLGETFPAEQVVVVTGDATLAGQFSELPFDHLLFTGSTQVGRQVMAAAARNLTPVTLELGGKSPVVVCDDFSIKKAARMIAIGKLFNAGQTCVAPDYVLVPREQVNSFASEWLAAAQKLYPTLDGNPDYTSIISQRHHDRLVAMAGQAIATGAKAWQHDAPVSARERKIAPMALTQVPLKADLMHEEIFGPLLPVLAYDSLDEAIAFINARPAPLALYCFSNDKTFVDLLLNRTHSGGVTINGTMLHATQDDLPFGGVGQSGTGAYHGYEGFVRLSHARGVFKLSRFNMSDKVSAPYGRLTRLITRLMLGK</sequence>
<gene>
    <name evidence="10" type="ORF">ALO68_100424</name>
</gene>
<comment type="similarity">
    <text evidence="1 4 7">Belongs to the aldehyde dehydrogenase family.</text>
</comment>
<dbReference type="Gene3D" id="3.40.605.10">
    <property type="entry name" value="Aldehyde Dehydrogenase, Chain A, domain 1"/>
    <property type="match status" value="1"/>
</dbReference>
<evidence type="ECO:0000259" key="9">
    <source>
        <dbReference type="Pfam" id="PF00171"/>
    </source>
</evidence>
<dbReference type="Pfam" id="PF00171">
    <property type="entry name" value="Aldedh"/>
    <property type="match status" value="1"/>
</dbReference>
<dbReference type="PANTHER" id="PTHR43570:SF20">
    <property type="entry name" value="ALDEHYDE DEHYDROGENASE ALDX-RELATED"/>
    <property type="match status" value="1"/>
</dbReference>
<evidence type="ECO:0000256" key="6">
    <source>
        <dbReference type="PROSITE-ProRule" id="PRU10007"/>
    </source>
</evidence>
<feature type="active site" evidence="5">
    <location>
        <position position="297"/>
    </location>
</feature>
<dbReference type="Gene3D" id="3.40.309.10">
    <property type="entry name" value="Aldehyde Dehydrogenase, Chain A, domain 2"/>
    <property type="match status" value="1"/>
</dbReference>
<dbReference type="PANTHER" id="PTHR43570">
    <property type="entry name" value="ALDEHYDE DEHYDROGENASE"/>
    <property type="match status" value="1"/>
</dbReference>
<feature type="active site" evidence="5 6">
    <location>
        <position position="263"/>
    </location>
</feature>
<dbReference type="GO" id="GO:0005737">
    <property type="term" value="C:cytoplasm"/>
    <property type="evidence" value="ECO:0007669"/>
    <property type="project" value="TreeGrafter"/>
</dbReference>
<protein>
    <recommendedName>
        <fullName evidence="4">Aldehyde dehydrogenase</fullName>
    </recommendedName>
</protein>
<dbReference type="InterPro" id="IPR012394">
    <property type="entry name" value="Aldehyde_DH_NAD(P)"/>
</dbReference>
<evidence type="ECO:0000313" key="11">
    <source>
        <dbReference type="Proteomes" id="UP000050557"/>
    </source>
</evidence>
<evidence type="ECO:0000256" key="4">
    <source>
        <dbReference type="PIRNR" id="PIRNR036492"/>
    </source>
</evidence>
<dbReference type="InterPro" id="IPR016163">
    <property type="entry name" value="Ald_DH_C"/>
</dbReference>
<comment type="caution">
    <text evidence="10">The sequence shown here is derived from an EMBL/GenBank/DDBJ whole genome shotgun (WGS) entry which is preliminary data.</text>
</comment>
<name>A0A0P9R2K9_9PSED</name>
<dbReference type="SUPFAM" id="SSF53720">
    <property type="entry name" value="ALDH-like"/>
    <property type="match status" value="1"/>
</dbReference>
<accession>A0A0P9R2K9</accession>